<evidence type="ECO:0000256" key="3">
    <source>
        <dbReference type="ARBA" id="ARBA00022490"/>
    </source>
</evidence>
<dbReference type="Pfam" id="PF00009">
    <property type="entry name" value="GTP_EFTU"/>
    <property type="match status" value="1"/>
</dbReference>
<dbReference type="PRINTS" id="PR00315">
    <property type="entry name" value="ELONGATNFCT"/>
</dbReference>
<dbReference type="Proteomes" id="UP001500740">
    <property type="component" value="Unassembled WGS sequence"/>
</dbReference>
<dbReference type="SUPFAM" id="SSF50465">
    <property type="entry name" value="EF-Tu/eEF-1alpha/eIF2-gamma C-terminal domain"/>
    <property type="match status" value="1"/>
</dbReference>
<dbReference type="PROSITE" id="PS51722">
    <property type="entry name" value="G_TR_2"/>
    <property type="match status" value="1"/>
</dbReference>
<dbReference type="InterPro" id="IPR015190">
    <property type="entry name" value="Elong_fac_SelB-wing-hlx_typ-2"/>
</dbReference>
<comment type="subcellular location">
    <subcellularLocation>
        <location evidence="1">Cytoplasm</location>
    </subcellularLocation>
</comment>
<dbReference type="Gene3D" id="3.40.50.300">
    <property type="entry name" value="P-loop containing nucleotide triphosphate hydrolases"/>
    <property type="match status" value="1"/>
</dbReference>
<dbReference type="InterPro" id="IPR036388">
    <property type="entry name" value="WH-like_DNA-bd_sf"/>
</dbReference>
<keyword evidence="3" id="KW-0963">Cytoplasm</keyword>
<dbReference type="InterPro" id="IPR009000">
    <property type="entry name" value="Transl_B-barrel_sf"/>
</dbReference>
<organism evidence="10 11">
    <name type="scientific">Alkalibacillus silvisoli</name>
    <dbReference type="NCBI Taxonomy" id="392823"/>
    <lineage>
        <taxon>Bacteria</taxon>
        <taxon>Bacillati</taxon>
        <taxon>Bacillota</taxon>
        <taxon>Bacilli</taxon>
        <taxon>Bacillales</taxon>
        <taxon>Bacillaceae</taxon>
        <taxon>Alkalibacillus</taxon>
    </lineage>
</organism>
<evidence type="ECO:0000256" key="6">
    <source>
        <dbReference type="ARBA" id="ARBA00023134"/>
    </source>
</evidence>
<evidence type="ECO:0000256" key="1">
    <source>
        <dbReference type="ARBA" id="ARBA00004496"/>
    </source>
</evidence>
<dbReference type="InterPro" id="IPR004161">
    <property type="entry name" value="EFTu-like_2"/>
</dbReference>
<dbReference type="InterPro" id="IPR005225">
    <property type="entry name" value="Small_GTP-bd"/>
</dbReference>
<dbReference type="CDD" id="cd15491">
    <property type="entry name" value="selB_III"/>
    <property type="match status" value="1"/>
</dbReference>
<dbReference type="SUPFAM" id="SSF52540">
    <property type="entry name" value="P-loop containing nucleoside triphosphate hydrolases"/>
    <property type="match status" value="1"/>
</dbReference>
<dbReference type="NCBIfam" id="TIGR00231">
    <property type="entry name" value="small_GTP"/>
    <property type="match status" value="1"/>
</dbReference>
<dbReference type="Gene3D" id="1.10.10.2770">
    <property type="match status" value="1"/>
</dbReference>
<dbReference type="InterPro" id="IPR057335">
    <property type="entry name" value="Beta-barrel_SelB"/>
</dbReference>
<dbReference type="Gene3D" id="1.10.10.10">
    <property type="entry name" value="Winged helix-like DNA-binding domain superfamily/Winged helix DNA-binding domain"/>
    <property type="match status" value="1"/>
</dbReference>
<dbReference type="PANTHER" id="PTHR43721">
    <property type="entry name" value="ELONGATION FACTOR TU-RELATED"/>
    <property type="match status" value="1"/>
</dbReference>
<gene>
    <name evidence="10" type="primary">selB</name>
    <name evidence="10" type="ORF">GCM10008935_16920</name>
</gene>
<dbReference type="Pfam" id="PF09107">
    <property type="entry name" value="WHD_3rd_SelB"/>
    <property type="match status" value="1"/>
</dbReference>
<dbReference type="InterPro" id="IPR050055">
    <property type="entry name" value="EF-Tu_GTPase"/>
</dbReference>
<evidence type="ECO:0000259" key="9">
    <source>
        <dbReference type="PROSITE" id="PS51722"/>
    </source>
</evidence>
<evidence type="ECO:0000313" key="11">
    <source>
        <dbReference type="Proteomes" id="UP001500740"/>
    </source>
</evidence>
<dbReference type="EMBL" id="BAAACZ010000011">
    <property type="protein sequence ID" value="GAA0462039.1"/>
    <property type="molecule type" value="Genomic_DNA"/>
</dbReference>
<dbReference type="InterPro" id="IPR036390">
    <property type="entry name" value="WH_DNA-bd_sf"/>
</dbReference>
<comment type="caution">
    <text evidence="10">The sequence shown here is derived from an EMBL/GenBank/DDBJ whole genome shotgun (WGS) entry which is preliminary data.</text>
</comment>
<evidence type="ECO:0000256" key="7">
    <source>
        <dbReference type="ARBA" id="ARBA00025526"/>
    </source>
</evidence>
<dbReference type="RefSeq" id="WP_343783117.1">
    <property type="nucleotide sequence ID" value="NZ_BAAACZ010000011.1"/>
</dbReference>
<dbReference type="Pfam" id="PF09106">
    <property type="entry name" value="WHD_2nd_SelB"/>
    <property type="match status" value="1"/>
</dbReference>
<keyword evidence="10" id="KW-0251">Elongation factor</keyword>
<comment type="function">
    <text evidence="7">Translation factor necessary for the incorporation of selenocysteine into proteins. It probably replaces EF-Tu for the insertion of selenocysteine directed by the UGA codon. SelB binds GTP and GDP.</text>
</comment>
<dbReference type="SUPFAM" id="SSF50447">
    <property type="entry name" value="Translation proteins"/>
    <property type="match status" value="1"/>
</dbReference>
<keyword evidence="6" id="KW-0342">GTP-binding</keyword>
<evidence type="ECO:0000256" key="5">
    <source>
        <dbReference type="ARBA" id="ARBA00022917"/>
    </source>
</evidence>
<dbReference type="PANTHER" id="PTHR43721:SF22">
    <property type="entry name" value="ELONGATION FACTOR TU, MITOCHONDRIAL"/>
    <property type="match status" value="1"/>
</dbReference>
<dbReference type="NCBIfam" id="TIGR00475">
    <property type="entry name" value="selB"/>
    <property type="match status" value="1"/>
</dbReference>
<dbReference type="GO" id="GO:0003746">
    <property type="term" value="F:translation elongation factor activity"/>
    <property type="evidence" value="ECO:0007669"/>
    <property type="project" value="UniProtKB-KW"/>
</dbReference>
<dbReference type="SUPFAM" id="SSF46785">
    <property type="entry name" value="Winged helix' DNA-binding domain"/>
    <property type="match status" value="2"/>
</dbReference>
<dbReference type="InterPro" id="IPR015191">
    <property type="entry name" value="SelB_WHD4"/>
</dbReference>
<dbReference type="InterPro" id="IPR027417">
    <property type="entry name" value="P-loop_NTPase"/>
</dbReference>
<dbReference type="CDD" id="cd04171">
    <property type="entry name" value="SelB"/>
    <property type="match status" value="1"/>
</dbReference>
<dbReference type="Pfam" id="PF25461">
    <property type="entry name" value="Beta-barrel_SelB"/>
    <property type="match status" value="1"/>
</dbReference>
<evidence type="ECO:0000256" key="2">
    <source>
        <dbReference type="ARBA" id="ARBA00015953"/>
    </source>
</evidence>
<dbReference type="InterPro" id="IPR009001">
    <property type="entry name" value="Transl_elong_EF1A/Init_IF2_C"/>
</dbReference>
<reference evidence="10 11" key="1">
    <citation type="journal article" date="2019" name="Int. J. Syst. Evol. Microbiol.">
        <title>The Global Catalogue of Microorganisms (GCM) 10K type strain sequencing project: providing services to taxonomists for standard genome sequencing and annotation.</title>
        <authorList>
            <consortium name="The Broad Institute Genomics Platform"/>
            <consortium name="The Broad Institute Genome Sequencing Center for Infectious Disease"/>
            <person name="Wu L."/>
            <person name="Ma J."/>
        </authorList>
    </citation>
    <scope>NUCLEOTIDE SEQUENCE [LARGE SCALE GENOMIC DNA]</scope>
    <source>
        <strain evidence="10 11">JCM 14193</strain>
    </source>
</reference>
<evidence type="ECO:0000256" key="8">
    <source>
        <dbReference type="ARBA" id="ARBA00031615"/>
    </source>
</evidence>
<keyword evidence="4" id="KW-0547">Nucleotide-binding</keyword>
<protein>
    <recommendedName>
        <fullName evidence="2">Selenocysteine-specific elongation factor</fullName>
    </recommendedName>
    <alternativeName>
        <fullName evidence="8">SelB translation factor</fullName>
    </alternativeName>
</protein>
<feature type="domain" description="Tr-type G" evidence="9">
    <location>
        <begin position="3"/>
        <end position="174"/>
    </location>
</feature>
<sequence length="625" mass="71651">MTNKNYTIGMAGHIDHGKTELTKALTGVDTDRLKEEKERNISIELGYAPLYVGEGLSLSIIDVPGHERFIRQMIAGVSGVDATLLVIAADEGVMPQTIEHIEILNYLEIKNAFIVITKVELLEEELLQLVLDDIKAHTNNTIFKKAPTYQVDSLSGKGIEKLKYDLIETLKSMPVKDDKGYFRMPVDQSFHVHGIGTIVRGTITEGVVKEGDKLLLQPEMRETEVKSLQQFGEPVTQSYIGNRTAIALKGMNQALIRRGDVLTNNGQYNSSERVDVKLNVSPHIKQPIKQRTPIKLHTGTSEIYGRLILFDRNELDQPGEDVYVQIELTEPAYVIRHDYFILRRATPVETIGGGQVINAPAKKHRFGMDTVNQLKQQAEFTVEEIILDFINQQYVTREEEITNQLNIDPKFVKATLNQLYDNQSIIFINRLVMTREWFNQQIDSLSITLKDYHDTRPLIVGYDKSELIQQIPVKPKVTKVILDHLIEQGYFKQNAHFISIPDFTPYIPNRIKGEVEEGVDNLRKDHLKVDPFSAYFTDLDTETISDLKNYLLYENKLVSITDDLFIHRVQFDEAVKTLKSHTGRQFSLKDAKECLDLSRKYLIPFLDKLDEMKITIREEEYRCWL</sequence>
<evidence type="ECO:0000313" key="10">
    <source>
        <dbReference type="EMBL" id="GAA0462039.1"/>
    </source>
</evidence>
<keyword evidence="5" id="KW-0648">Protein biosynthesis</keyword>
<evidence type="ECO:0000256" key="4">
    <source>
        <dbReference type="ARBA" id="ARBA00022741"/>
    </source>
</evidence>
<proteinExistence type="predicted"/>
<dbReference type="InterPro" id="IPR004535">
    <property type="entry name" value="Transl_elong_SelB"/>
</dbReference>
<dbReference type="Pfam" id="PF03144">
    <property type="entry name" value="GTP_EFTU_D2"/>
    <property type="match status" value="1"/>
</dbReference>
<accession>A0ABN0ZX95</accession>
<dbReference type="InterPro" id="IPR000795">
    <property type="entry name" value="T_Tr_GTP-bd_dom"/>
</dbReference>
<name>A0ABN0ZX95_9BACI</name>
<keyword evidence="11" id="KW-1185">Reference proteome</keyword>
<dbReference type="Gene3D" id="2.40.30.10">
    <property type="entry name" value="Translation factors"/>
    <property type="match status" value="1"/>
</dbReference>